<reference evidence="3" key="1">
    <citation type="submission" date="2021-08" db="EMBL/GenBank/DDBJ databases">
        <title>WGS assembly of Ceratopteris richardii.</title>
        <authorList>
            <person name="Marchant D.B."/>
            <person name="Chen G."/>
            <person name="Jenkins J."/>
            <person name="Shu S."/>
            <person name="Leebens-Mack J."/>
            <person name="Grimwood J."/>
            <person name="Schmutz J."/>
            <person name="Soltis P."/>
            <person name="Soltis D."/>
            <person name="Chen Z.-H."/>
        </authorList>
    </citation>
    <scope>NUCLEOTIDE SEQUENCE</scope>
    <source>
        <strain evidence="3">Whitten #5841</strain>
        <tissue evidence="3">Leaf</tissue>
    </source>
</reference>
<evidence type="ECO:0000256" key="2">
    <source>
        <dbReference type="SAM" id="SignalP"/>
    </source>
</evidence>
<evidence type="ECO:0000313" key="4">
    <source>
        <dbReference type="Proteomes" id="UP000825935"/>
    </source>
</evidence>
<feature type="compositionally biased region" description="Polar residues" evidence="1">
    <location>
        <begin position="52"/>
        <end position="70"/>
    </location>
</feature>
<feature type="region of interest" description="Disordered" evidence="1">
    <location>
        <begin position="29"/>
        <end position="70"/>
    </location>
</feature>
<protein>
    <submittedName>
        <fullName evidence="3">Uncharacterized protein</fullName>
    </submittedName>
</protein>
<dbReference type="AlphaFoldDB" id="A0A8T2RRS6"/>
<gene>
    <name evidence="3" type="ORF">KP509_25G074100</name>
</gene>
<dbReference type="Proteomes" id="UP000825935">
    <property type="component" value="Chromosome 25"/>
</dbReference>
<organism evidence="3 4">
    <name type="scientific">Ceratopteris richardii</name>
    <name type="common">Triangle waterfern</name>
    <dbReference type="NCBI Taxonomy" id="49495"/>
    <lineage>
        <taxon>Eukaryota</taxon>
        <taxon>Viridiplantae</taxon>
        <taxon>Streptophyta</taxon>
        <taxon>Embryophyta</taxon>
        <taxon>Tracheophyta</taxon>
        <taxon>Polypodiopsida</taxon>
        <taxon>Polypodiidae</taxon>
        <taxon>Polypodiales</taxon>
        <taxon>Pteridineae</taxon>
        <taxon>Pteridaceae</taxon>
        <taxon>Parkerioideae</taxon>
        <taxon>Ceratopteris</taxon>
    </lineage>
</organism>
<feature type="chain" id="PRO_5035900586" evidence="2">
    <location>
        <begin position="16"/>
        <end position="70"/>
    </location>
</feature>
<name>A0A8T2RRS6_CERRI</name>
<dbReference type="EMBL" id="CM035430">
    <property type="protein sequence ID" value="KAH7299132.1"/>
    <property type="molecule type" value="Genomic_DNA"/>
</dbReference>
<keyword evidence="4" id="KW-1185">Reference proteome</keyword>
<sequence length="70" mass="7861">MQTFTIVFHIQLCSSVRTLLMLRCNSISKTPKGKSEAHADPQPYFQHIGSETEGNNGIPFTNKKNPINNE</sequence>
<comment type="caution">
    <text evidence="3">The sequence shown here is derived from an EMBL/GenBank/DDBJ whole genome shotgun (WGS) entry which is preliminary data.</text>
</comment>
<accession>A0A8T2RRS6</accession>
<evidence type="ECO:0000313" key="3">
    <source>
        <dbReference type="EMBL" id="KAH7299132.1"/>
    </source>
</evidence>
<evidence type="ECO:0000256" key="1">
    <source>
        <dbReference type="SAM" id="MobiDB-lite"/>
    </source>
</evidence>
<feature type="signal peptide" evidence="2">
    <location>
        <begin position="1"/>
        <end position="15"/>
    </location>
</feature>
<keyword evidence="2" id="KW-0732">Signal</keyword>
<proteinExistence type="predicted"/>